<evidence type="ECO:0000256" key="7">
    <source>
        <dbReference type="ARBA" id="ARBA00023065"/>
    </source>
</evidence>
<proteinExistence type="predicted"/>
<evidence type="ECO:0000256" key="9">
    <source>
        <dbReference type="ARBA" id="ARBA00023201"/>
    </source>
</evidence>
<dbReference type="InterPro" id="IPR038770">
    <property type="entry name" value="Na+/solute_symporter_sf"/>
</dbReference>
<evidence type="ECO:0000256" key="5">
    <source>
        <dbReference type="ARBA" id="ARBA00022989"/>
    </source>
</evidence>
<accession>A0A6B8KFU5</accession>
<organism evidence="12 13">
    <name type="scientific">Methylocystis heyeri</name>
    <dbReference type="NCBI Taxonomy" id="391905"/>
    <lineage>
        <taxon>Bacteria</taxon>
        <taxon>Pseudomonadati</taxon>
        <taxon>Pseudomonadota</taxon>
        <taxon>Alphaproteobacteria</taxon>
        <taxon>Hyphomicrobiales</taxon>
        <taxon>Methylocystaceae</taxon>
        <taxon>Methylocystis</taxon>
    </lineage>
</organism>
<evidence type="ECO:0000256" key="8">
    <source>
        <dbReference type="ARBA" id="ARBA00023136"/>
    </source>
</evidence>
<dbReference type="OrthoDB" id="34089at2"/>
<evidence type="ECO:0000256" key="2">
    <source>
        <dbReference type="ARBA" id="ARBA00022448"/>
    </source>
</evidence>
<keyword evidence="8 10" id="KW-0472">Membrane</keyword>
<reference evidence="12 13" key="1">
    <citation type="submission" date="2019-11" db="EMBL/GenBank/DDBJ databases">
        <title>The genome sequence of Methylocystis heyeri.</title>
        <authorList>
            <person name="Oshkin I.Y."/>
            <person name="Miroshnikov K."/>
            <person name="Dedysh S.N."/>
        </authorList>
    </citation>
    <scope>NUCLEOTIDE SEQUENCE [LARGE SCALE GENOMIC DNA]</scope>
    <source>
        <strain evidence="12 13">H2</strain>
    </source>
</reference>
<feature type="transmembrane region" description="Helical" evidence="10">
    <location>
        <begin position="30"/>
        <end position="52"/>
    </location>
</feature>
<feature type="transmembrane region" description="Helical" evidence="10">
    <location>
        <begin position="278"/>
        <end position="301"/>
    </location>
</feature>
<keyword evidence="13" id="KW-1185">Reference proteome</keyword>
<feature type="transmembrane region" description="Helical" evidence="10">
    <location>
        <begin position="153"/>
        <end position="172"/>
    </location>
</feature>
<feature type="transmembrane region" description="Helical" evidence="10">
    <location>
        <begin position="58"/>
        <end position="79"/>
    </location>
</feature>
<feature type="transmembrane region" description="Helical" evidence="10">
    <location>
        <begin position="178"/>
        <end position="195"/>
    </location>
</feature>
<keyword evidence="3" id="KW-0050">Antiport</keyword>
<dbReference type="RefSeq" id="WP_136496141.1">
    <property type="nucleotide sequence ID" value="NZ_CP046052.1"/>
</dbReference>
<dbReference type="Proteomes" id="UP000309061">
    <property type="component" value="Chromosome"/>
</dbReference>
<feature type="transmembrane region" description="Helical" evidence="10">
    <location>
        <begin position="216"/>
        <end position="233"/>
    </location>
</feature>
<evidence type="ECO:0000259" key="11">
    <source>
        <dbReference type="Pfam" id="PF00999"/>
    </source>
</evidence>
<feature type="domain" description="Cation/H+ exchanger transmembrane" evidence="11">
    <location>
        <begin position="14"/>
        <end position="368"/>
    </location>
</feature>
<keyword evidence="7" id="KW-0406">Ion transport</keyword>
<keyword evidence="4 10" id="KW-0812">Transmembrane</keyword>
<dbReference type="Pfam" id="PF00999">
    <property type="entry name" value="Na_H_Exchanger"/>
    <property type="match status" value="1"/>
</dbReference>
<evidence type="ECO:0000256" key="10">
    <source>
        <dbReference type="SAM" id="Phobius"/>
    </source>
</evidence>
<keyword evidence="6" id="KW-0915">Sodium</keyword>
<feature type="transmembrane region" description="Helical" evidence="10">
    <location>
        <begin position="120"/>
        <end position="141"/>
    </location>
</feature>
<dbReference type="GO" id="GO:1902600">
    <property type="term" value="P:proton transmembrane transport"/>
    <property type="evidence" value="ECO:0007669"/>
    <property type="project" value="InterPro"/>
</dbReference>
<evidence type="ECO:0000256" key="1">
    <source>
        <dbReference type="ARBA" id="ARBA00004141"/>
    </source>
</evidence>
<evidence type="ECO:0000256" key="3">
    <source>
        <dbReference type="ARBA" id="ARBA00022449"/>
    </source>
</evidence>
<feature type="transmembrane region" description="Helical" evidence="10">
    <location>
        <begin position="321"/>
        <end position="343"/>
    </location>
</feature>
<feature type="transmembrane region" description="Helical" evidence="10">
    <location>
        <begin position="91"/>
        <end position="114"/>
    </location>
</feature>
<sequence length="408" mass="43470">MAGIWAQVALVFGLALVASIIAHRYRLSSALVEILVGMVVGSILAAFGAYSAFSVQDYWVKTLAGIGAIMLTFLAGAELDPDVFRLKWKESAAIGVAAFVLPSVGCWATAHYLLGWENSPALLAGIALAATSVAVVYTVMMEFGFNRVEYGKTILAACFITDLGTVVTLGLVFAPFTWKTLLFAAVLAGAFVGLPRITPRAYAMFGGKPSEFEAKFLFFCLMALGSLAVWAGSEAVLPAYLVGMALAGSVGRDAALVKRLRAITMGLLTPFYFIRAGYFVSIPTVIMAPFGVIALVAVEMATKVVSVYPVARAFKAPHKDAMYTTLLMASGLTFGTISALFGLSNKIIDEGQYSALVAAIIGTAVIPTLIANRFYLPRHLLPKDETELHTPVHEAEVVEALEDTEVRS</sequence>
<dbReference type="GO" id="GO:0006814">
    <property type="term" value="P:sodium ion transport"/>
    <property type="evidence" value="ECO:0007669"/>
    <property type="project" value="UniProtKB-KW"/>
</dbReference>
<keyword evidence="5 10" id="KW-1133">Transmembrane helix</keyword>
<gene>
    <name evidence="12" type="ORF">H2LOC_009245</name>
</gene>
<dbReference type="AlphaFoldDB" id="A0A6B8KFU5"/>
<dbReference type="GO" id="GO:0016020">
    <property type="term" value="C:membrane"/>
    <property type="evidence" value="ECO:0007669"/>
    <property type="project" value="UniProtKB-SubCell"/>
</dbReference>
<keyword evidence="9" id="KW-0739">Sodium transport</keyword>
<protein>
    <submittedName>
        <fullName evidence="12">Cation:proton antiporter</fullName>
    </submittedName>
</protein>
<evidence type="ECO:0000313" key="12">
    <source>
        <dbReference type="EMBL" id="QGM45871.1"/>
    </source>
</evidence>
<evidence type="ECO:0000256" key="4">
    <source>
        <dbReference type="ARBA" id="ARBA00022692"/>
    </source>
</evidence>
<keyword evidence="2" id="KW-0813">Transport</keyword>
<dbReference type="InterPro" id="IPR006153">
    <property type="entry name" value="Cation/H_exchanger_TM"/>
</dbReference>
<dbReference type="Gene3D" id="1.20.1530.20">
    <property type="match status" value="1"/>
</dbReference>
<feature type="transmembrane region" description="Helical" evidence="10">
    <location>
        <begin position="6"/>
        <end position="23"/>
    </location>
</feature>
<dbReference type="PANTHER" id="PTHR43562:SF3">
    <property type="entry name" value="SODIUM ION_PROTON EXCHANGER (EUROFUNG)"/>
    <property type="match status" value="1"/>
</dbReference>
<evidence type="ECO:0000256" key="6">
    <source>
        <dbReference type="ARBA" id="ARBA00023053"/>
    </source>
</evidence>
<dbReference type="PANTHER" id="PTHR43562">
    <property type="entry name" value="NAPA-TYPE SODIUM/HYDROGEN ANTIPORTER"/>
    <property type="match status" value="1"/>
</dbReference>
<dbReference type="GO" id="GO:0015297">
    <property type="term" value="F:antiporter activity"/>
    <property type="evidence" value="ECO:0007669"/>
    <property type="project" value="UniProtKB-KW"/>
</dbReference>
<comment type="subcellular location">
    <subcellularLocation>
        <location evidence="1">Membrane</location>
        <topology evidence="1">Multi-pass membrane protein</topology>
    </subcellularLocation>
</comment>
<dbReference type="KEGG" id="mhey:H2LOC_009245"/>
<dbReference type="EMBL" id="CP046052">
    <property type="protein sequence ID" value="QGM45871.1"/>
    <property type="molecule type" value="Genomic_DNA"/>
</dbReference>
<evidence type="ECO:0000313" key="13">
    <source>
        <dbReference type="Proteomes" id="UP000309061"/>
    </source>
</evidence>
<feature type="transmembrane region" description="Helical" evidence="10">
    <location>
        <begin position="355"/>
        <end position="376"/>
    </location>
</feature>
<name>A0A6B8KFU5_9HYPH</name>